<dbReference type="EMBL" id="JH597939">
    <property type="status" value="NOT_ANNOTATED_CDS"/>
    <property type="molecule type" value="Genomic_DNA"/>
</dbReference>
<dbReference type="AlphaFoldDB" id="M4BUF9"/>
<keyword evidence="2" id="KW-1185">Reference proteome</keyword>
<organism evidence="1 2">
    <name type="scientific">Hyaloperonospora arabidopsidis (strain Emoy2)</name>
    <name type="common">Downy mildew agent</name>
    <name type="synonym">Peronospora arabidopsidis</name>
    <dbReference type="NCBI Taxonomy" id="559515"/>
    <lineage>
        <taxon>Eukaryota</taxon>
        <taxon>Sar</taxon>
        <taxon>Stramenopiles</taxon>
        <taxon>Oomycota</taxon>
        <taxon>Peronosporomycetes</taxon>
        <taxon>Peronosporales</taxon>
        <taxon>Peronosporaceae</taxon>
        <taxon>Hyaloperonospora</taxon>
    </lineage>
</organism>
<name>M4BUF9_HYAAE</name>
<evidence type="ECO:0000313" key="1">
    <source>
        <dbReference type="EnsemblProtists" id="HpaP810147"/>
    </source>
</evidence>
<dbReference type="HOGENOM" id="CLU_2927490_0_0_1"/>
<dbReference type="Proteomes" id="UP000011713">
    <property type="component" value="Unassembled WGS sequence"/>
</dbReference>
<protein>
    <submittedName>
        <fullName evidence="1">Uncharacterized protein</fullName>
    </submittedName>
</protein>
<reference evidence="2" key="1">
    <citation type="journal article" date="2010" name="Science">
        <title>Signatures of adaptation to obligate biotrophy in the Hyaloperonospora arabidopsidis genome.</title>
        <authorList>
            <person name="Baxter L."/>
            <person name="Tripathy S."/>
            <person name="Ishaque N."/>
            <person name="Boot N."/>
            <person name="Cabral A."/>
            <person name="Kemen E."/>
            <person name="Thines M."/>
            <person name="Ah-Fong A."/>
            <person name="Anderson R."/>
            <person name="Badejoko W."/>
            <person name="Bittner-Eddy P."/>
            <person name="Boore J.L."/>
            <person name="Chibucos M.C."/>
            <person name="Coates M."/>
            <person name="Dehal P."/>
            <person name="Delehaunty K."/>
            <person name="Dong S."/>
            <person name="Downton P."/>
            <person name="Dumas B."/>
            <person name="Fabro G."/>
            <person name="Fronick C."/>
            <person name="Fuerstenberg S.I."/>
            <person name="Fulton L."/>
            <person name="Gaulin E."/>
            <person name="Govers F."/>
            <person name="Hughes L."/>
            <person name="Humphray S."/>
            <person name="Jiang R.H."/>
            <person name="Judelson H."/>
            <person name="Kamoun S."/>
            <person name="Kyung K."/>
            <person name="Meijer H."/>
            <person name="Minx P."/>
            <person name="Morris P."/>
            <person name="Nelson J."/>
            <person name="Phuntumart V."/>
            <person name="Qutob D."/>
            <person name="Rehmany A."/>
            <person name="Rougon-Cardoso A."/>
            <person name="Ryden P."/>
            <person name="Torto-Alalibo T."/>
            <person name="Studholme D."/>
            <person name="Wang Y."/>
            <person name="Win J."/>
            <person name="Wood J."/>
            <person name="Clifton S.W."/>
            <person name="Rogers J."/>
            <person name="Van den Ackerveken G."/>
            <person name="Jones J.D."/>
            <person name="McDowell J.M."/>
            <person name="Beynon J."/>
            <person name="Tyler B.M."/>
        </authorList>
    </citation>
    <scope>NUCLEOTIDE SEQUENCE [LARGE SCALE GENOMIC DNA]</scope>
    <source>
        <strain evidence="2">Emoy2</strain>
    </source>
</reference>
<dbReference type="InParanoid" id="M4BUF9"/>
<dbReference type="VEuPathDB" id="FungiDB:HpaG810147"/>
<reference evidence="1" key="2">
    <citation type="submission" date="2015-06" db="UniProtKB">
        <authorList>
            <consortium name="EnsemblProtists"/>
        </authorList>
    </citation>
    <scope>IDENTIFICATION</scope>
    <source>
        <strain evidence="1">Emoy2</strain>
    </source>
</reference>
<proteinExistence type="predicted"/>
<dbReference type="EnsemblProtists" id="HpaT810147">
    <property type="protein sequence ID" value="HpaP810147"/>
    <property type="gene ID" value="HpaG810147"/>
</dbReference>
<accession>M4BUF9</accession>
<sequence length="50" mass="5335">MDYKVLPGVTRHPSNTLDNQCGSTITDCSASGASLPLCKRAEEGKQLEIV</sequence>
<evidence type="ECO:0000313" key="2">
    <source>
        <dbReference type="Proteomes" id="UP000011713"/>
    </source>
</evidence>